<evidence type="ECO:0000256" key="5">
    <source>
        <dbReference type="ARBA" id="ARBA00012982"/>
    </source>
</evidence>
<evidence type="ECO:0000256" key="6">
    <source>
        <dbReference type="ARBA" id="ARBA00018141"/>
    </source>
</evidence>
<keyword evidence="8" id="KW-0862">Zinc</keyword>
<dbReference type="InterPro" id="IPR007115">
    <property type="entry name" value="6-PTP_synth/QueD"/>
</dbReference>
<accession>A0A1L7ACA9</accession>
<dbReference type="Pfam" id="PF01242">
    <property type="entry name" value="PTPS"/>
    <property type="match status" value="1"/>
</dbReference>
<comment type="similarity">
    <text evidence="4">Belongs to the PTPS family. QueD subfamily.</text>
</comment>
<dbReference type="GO" id="GO:0046872">
    <property type="term" value="F:metal ion binding"/>
    <property type="evidence" value="ECO:0007669"/>
    <property type="project" value="UniProtKB-KW"/>
</dbReference>
<comment type="function">
    <text evidence="2">Catalyzes the conversion of 7,8-dihydroneopterin triphosphate (H2NTP) to 6-carboxy-5,6,7,8-tetrahydropterin (CPH4) and acetaldehyde.</text>
</comment>
<dbReference type="Gene3D" id="3.30.479.10">
    <property type="entry name" value="6-pyruvoyl tetrahydropterin synthase/QueD"/>
    <property type="match status" value="1"/>
</dbReference>
<dbReference type="STRING" id="257708.RGI145_04290"/>
<dbReference type="GO" id="GO:0070497">
    <property type="term" value="F:6-carboxytetrahydropterin synthase activity"/>
    <property type="evidence" value="ECO:0007669"/>
    <property type="project" value="UniProtKB-EC"/>
</dbReference>
<evidence type="ECO:0000256" key="10">
    <source>
        <dbReference type="ARBA" id="ARBA00031449"/>
    </source>
</evidence>
<dbReference type="AlphaFoldDB" id="A0A1L7ACA9"/>
<dbReference type="eggNOG" id="COG0720">
    <property type="taxonomic scope" value="Bacteria"/>
</dbReference>
<evidence type="ECO:0000313" key="12">
    <source>
        <dbReference type="EMBL" id="APT56437.1"/>
    </source>
</evidence>
<evidence type="ECO:0000256" key="4">
    <source>
        <dbReference type="ARBA" id="ARBA00008900"/>
    </source>
</evidence>
<keyword evidence="7" id="KW-0479">Metal-binding</keyword>
<dbReference type="PANTHER" id="PTHR12589">
    <property type="entry name" value="PYRUVOYL TETRAHYDROBIOPTERIN SYNTHASE"/>
    <property type="match status" value="1"/>
</dbReference>
<dbReference type="UniPathway" id="UPA00391"/>
<dbReference type="EC" id="4.1.2.50" evidence="5"/>
<dbReference type="InterPro" id="IPR038418">
    <property type="entry name" value="6-PTP_synth/QueD_sf"/>
</dbReference>
<organism evidence="12 14">
    <name type="scientific">Roseomonas gilardii</name>
    <dbReference type="NCBI Taxonomy" id="257708"/>
    <lineage>
        <taxon>Bacteria</taxon>
        <taxon>Pseudomonadati</taxon>
        <taxon>Pseudomonadota</taxon>
        <taxon>Alphaproteobacteria</taxon>
        <taxon>Acetobacterales</taxon>
        <taxon>Roseomonadaceae</taxon>
        <taxon>Roseomonas</taxon>
    </lineage>
</organism>
<gene>
    <name evidence="12" type="ORF">RGI145_04290</name>
    <name evidence="13" type="ORF">RQ831_14405</name>
</gene>
<dbReference type="SUPFAM" id="SSF55620">
    <property type="entry name" value="Tetrahydrobiopterin biosynthesis enzymes-like"/>
    <property type="match status" value="1"/>
</dbReference>
<dbReference type="RefSeq" id="WP_075797382.1">
    <property type="nucleotide sequence ID" value="NZ_CP015583.1"/>
</dbReference>
<evidence type="ECO:0000256" key="7">
    <source>
        <dbReference type="ARBA" id="ARBA00022723"/>
    </source>
</evidence>
<evidence type="ECO:0000313" key="15">
    <source>
        <dbReference type="Proteomes" id="UP001258945"/>
    </source>
</evidence>
<comment type="pathway">
    <text evidence="3">Purine metabolism; 7-cyano-7-deazaguanine biosynthesis.</text>
</comment>
<keyword evidence="9 13" id="KW-0456">Lyase</keyword>
<comment type="catalytic activity">
    <reaction evidence="11">
        <text>7,8-dihydroneopterin 3'-triphosphate + H2O = 6-carboxy-5,6,7,8-tetrahydropterin + triphosphate + acetaldehyde + 2 H(+)</text>
        <dbReference type="Rhea" id="RHEA:27966"/>
        <dbReference type="ChEBI" id="CHEBI:15343"/>
        <dbReference type="ChEBI" id="CHEBI:15377"/>
        <dbReference type="ChEBI" id="CHEBI:15378"/>
        <dbReference type="ChEBI" id="CHEBI:18036"/>
        <dbReference type="ChEBI" id="CHEBI:58462"/>
        <dbReference type="ChEBI" id="CHEBI:61032"/>
        <dbReference type="EC" id="4.1.2.50"/>
    </reaction>
</comment>
<dbReference type="Proteomes" id="UP001258945">
    <property type="component" value="Unassembled WGS sequence"/>
</dbReference>
<sequence>MIETLKEFTFEAAHQLPPFSGLHGHSFLVQVFLRGEPDPVYGWSHNLYEVEKVVEKVRLKVDHTYLNDIEGLEHPSLENVARWIWTQLASDLDGLDRVVVRRGPDGLAEGCTYSGRTSGEKRGAGEIYNLGG</sequence>
<evidence type="ECO:0000256" key="8">
    <source>
        <dbReference type="ARBA" id="ARBA00022833"/>
    </source>
</evidence>
<evidence type="ECO:0000256" key="9">
    <source>
        <dbReference type="ARBA" id="ARBA00023239"/>
    </source>
</evidence>
<evidence type="ECO:0000313" key="14">
    <source>
        <dbReference type="Proteomes" id="UP000185494"/>
    </source>
</evidence>
<proteinExistence type="inferred from homology"/>
<evidence type="ECO:0000313" key="13">
    <source>
        <dbReference type="EMBL" id="MDT8332250.1"/>
    </source>
</evidence>
<keyword evidence="15" id="KW-1185">Reference proteome</keyword>
<dbReference type="EMBL" id="CP015583">
    <property type="protein sequence ID" value="APT56437.1"/>
    <property type="molecule type" value="Genomic_DNA"/>
</dbReference>
<reference evidence="13 15" key="2">
    <citation type="journal article" date="2019" name="Microb. Pathog.">
        <title>Comparison of VITEK 2, MALDI-TOF MS, 16S rRNA gene sequencing, and whole-genome sequencing for identification of Roseomonas mucosa.</title>
        <authorList>
            <person name="Rudolph W.W."/>
            <person name="Gunzer F."/>
            <person name="Trauth M."/>
            <person name="Bunk B."/>
            <person name="Bigge R."/>
            <person name="Schrottner P."/>
        </authorList>
    </citation>
    <scope>NUCLEOTIDE SEQUENCE [LARGE SCALE GENOMIC DNA]</scope>
    <source>
        <strain evidence="13 15">DSM 103800</strain>
    </source>
</reference>
<protein>
    <recommendedName>
        <fullName evidence="6">6-carboxy-5,6,7,8-tetrahydropterin synthase</fullName>
        <ecNumber evidence="5">4.1.2.50</ecNumber>
    </recommendedName>
    <alternativeName>
        <fullName evidence="10">Queuosine biosynthesis protein QueD</fullName>
    </alternativeName>
</protein>
<reference evidence="13" key="3">
    <citation type="submission" date="2023-09" db="EMBL/GenBank/DDBJ databases">
        <authorList>
            <person name="Schober I."/>
            <person name="Bunk B."/>
        </authorList>
    </citation>
    <scope>NUCLEOTIDE SEQUENCE</scope>
    <source>
        <strain evidence="13">DSM 103800</strain>
    </source>
</reference>
<dbReference type="KEGG" id="rgi:RGI145_04290"/>
<dbReference type="EMBL" id="JAVVDO010000024">
    <property type="protein sequence ID" value="MDT8332250.1"/>
    <property type="molecule type" value="Genomic_DNA"/>
</dbReference>
<evidence type="ECO:0000256" key="3">
    <source>
        <dbReference type="ARBA" id="ARBA00005061"/>
    </source>
</evidence>
<name>A0A1L7ACA9_9PROT</name>
<dbReference type="Proteomes" id="UP000185494">
    <property type="component" value="Chromosome 1"/>
</dbReference>
<evidence type="ECO:0000256" key="2">
    <source>
        <dbReference type="ARBA" id="ARBA00002285"/>
    </source>
</evidence>
<evidence type="ECO:0000256" key="11">
    <source>
        <dbReference type="ARBA" id="ARBA00048807"/>
    </source>
</evidence>
<reference evidence="12 14" key="1">
    <citation type="submission" date="2016-05" db="EMBL/GenBank/DDBJ databases">
        <title>Complete Genome and Methylome Analysis of Psychrotrophic Bacterial Isolates from Antarctic Lake Untersee.</title>
        <authorList>
            <person name="Fomenkov A."/>
            <person name="Akimov V.N."/>
            <person name="Vasilyeva L.V."/>
            <person name="Andersen D."/>
            <person name="Vincze T."/>
            <person name="Roberts R.J."/>
        </authorList>
    </citation>
    <scope>NUCLEOTIDE SEQUENCE [LARGE SCALE GENOMIC DNA]</scope>
    <source>
        <strain evidence="12 14">U14-5</strain>
    </source>
</reference>
<dbReference type="PANTHER" id="PTHR12589:SF7">
    <property type="entry name" value="6-PYRUVOYL TETRAHYDROBIOPTERIN SYNTHASE"/>
    <property type="match status" value="1"/>
</dbReference>
<evidence type="ECO:0000256" key="1">
    <source>
        <dbReference type="ARBA" id="ARBA00001947"/>
    </source>
</evidence>
<comment type="cofactor">
    <cofactor evidence="1">
        <name>Zn(2+)</name>
        <dbReference type="ChEBI" id="CHEBI:29105"/>
    </cofactor>
</comment>